<dbReference type="AlphaFoldDB" id="A0A6A6H4W5"/>
<evidence type="ECO:0000313" key="3">
    <source>
        <dbReference type="Proteomes" id="UP000800092"/>
    </source>
</evidence>
<name>A0A6A6H4W5_VIRVR</name>
<dbReference type="EMBL" id="ML991810">
    <property type="protein sequence ID" value="KAF2233045.1"/>
    <property type="molecule type" value="Genomic_DNA"/>
</dbReference>
<organism evidence="2 3">
    <name type="scientific">Viridothelium virens</name>
    <name type="common">Speckled blister lichen</name>
    <name type="synonym">Trypethelium virens</name>
    <dbReference type="NCBI Taxonomy" id="1048519"/>
    <lineage>
        <taxon>Eukaryota</taxon>
        <taxon>Fungi</taxon>
        <taxon>Dikarya</taxon>
        <taxon>Ascomycota</taxon>
        <taxon>Pezizomycotina</taxon>
        <taxon>Dothideomycetes</taxon>
        <taxon>Dothideomycetes incertae sedis</taxon>
        <taxon>Trypetheliales</taxon>
        <taxon>Trypetheliaceae</taxon>
        <taxon>Viridothelium</taxon>
    </lineage>
</organism>
<proteinExistence type="predicted"/>
<evidence type="ECO:0000256" key="1">
    <source>
        <dbReference type="SAM" id="MobiDB-lite"/>
    </source>
</evidence>
<keyword evidence="3" id="KW-1185">Reference proteome</keyword>
<reference evidence="2" key="1">
    <citation type="journal article" date="2020" name="Stud. Mycol.">
        <title>101 Dothideomycetes genomes: a test case for predicting lifestyles and emergence of pathogens.</title>
        <authorList>
            <person name="Haridas S."/>
            <person name="Albert R."/>
            <person name="Binder M."/>
            <person name="Bloem J."/>
            <person name="Labutti K."/>
            <person name="Salamov A."/>
            <person name="Andreopoulos B."/>
            <person name="Baker S."/>
            <person name="Barry K."/>
            <person name="Bills G."/>
            <person name="Bluhm B."/>
            <person name="Cannon C."/>
            <person name="Castanera R."/>
            <person name="Culley D."/>
            <person name="Daum C."/>
            <person name="Ezra D."/>
            <person name="Gonzalez J."/>
            <person name="Henrissat B."/>
            <person name="Kuo A."/>
            <person name="Liang C."/>
            <person name="Lipzen A."/>
            <person name="Lutzoni F."/>
            <person name="Magnuson J."/>
            <person name="Mondo S."/>
            <person name="Nolan M."/>
            <person name="Ohm R."/>
            <person name="Pangilinan J."/>
            <person name="Park H.-J."/>
            <person name="Ramirez L."/>
            <person name="Alfaro M."/>
            <person name="Sun H."/>
            <person name="Tritt A."/>
            <person name="Yoshinaga Y."/>
            <person name="Zwiers L.-H."/>
            <person name="Turgeon B."/>
            <person name="Goodwin S."/>
            <person name="Spatafora J."/>
            <person name="Crous P."/>
            <person name="Grigoriev I."/>
        </authorList>
    </citation>
    <scope>NUCLEOTIDE SEQUENCE</scope>
    <source>
        <strain evidence="2">Tuck. ex Michener</strain>
    </source>
</reference>
<feature type="compositionally biased region" description="Polar residues" evidence="1">
    <location>
        <begin position="151"/>
        <end position="160"/>
    </location>
</feature>
<evidence type="ECO:0000313" key="2">
    <source>
        <dbReference type="EMBL" id="KAF2233045.1"/>
    </source>
</evidence>
<dbReference type="OrthoDB" id="3508621at2759"/>
<protein>
    <submittedName>
        <fullName evidence="2">Uncharacterized protein</fullName>
    </submittedName>
</protein>
<gene>
    <name evidence="2" type="ORF">EV356DRAFT_504529</name>
</gene>
<dbReference type="Proteomes" id="UP000800092">
    <property type="component" value="Unassembled WGS sequence"/>
</dbReference>
<accession>A0A6A6H4W5</accession>
<feature type="region of interest" description="Disordered" evidence="1">
    <location>
        <begin position="124"/>
        <end position="163"/>
    </location>
</feature>
<sequence length="416" mass="47866">MSENVIPKSQTSWQMLASRYGVLGIKIHDVEQPKSGSKLGLDQFLTFRAIYHDRSQSNFKNNMVHQFIDHEYLEDAREHLISTPSWLNYIQAIENIQERRSQISKQDLGSYYSTMDWQYEVSRRRESSTQSLSQAKIDISPISKRTRSKQTVKASGSPSLTMKRLTGMMASNLTLEETARPSDWPRGLEAFTPPPSRAQGTSQLYETPESPGPVSPAQKEDMPTQNDEQIVNSALLTFLRCLNGYKRVPKAQWDFTRHRLTFENIPAGDTRGCKVYSADTDGVLRAEDGLSILAIIEVKPYVRSHDLNSIRMQETAQMVAWIREDAQEQHDWKRFPNKVKLLISQDNFEIFLTFAVFNKEYHDYVLWGKTSEKAFLHMNEFGPWRTIDSSHMEALSRFILAYTIQQEAVVGNRAVR</sequence>
<feature type="region of interest" description="Disordered" evidence="1">
    <location>
        <begin position="177"/>
        <end position="222"/>
    </location>
</feature>